<dbReference type="GO" id="GO:0008199">
    <property type="term" value="F:ferric iron binding"/>
    <property type="evidence" value="ECO:0007669"/>
    <property type="project" value="InterPro"/>
</dbReference>
<dbReference type="InterPro" id="IPR000627">
    <property type="entry name" value="Intradiol_dOase_C"/>
</dbReference>
<gene>
    <name evidence="5" type="ORF">MSP7336_03941</name>
</gene>
<dbReference type="STRING" id="29313.BHQ16_13980"/>
<sequence length="180" mass="19399">MPEFSCTPAQTVGPFFHCALPYPGDNQLVGDAHPGAVRLHGTVYDGAGEGIPDALVELWQPDPDGNVIAQTGSLRRDDDTFTGWGRCATDAAGHYSFTTLTPGRPAFFAITVFARGLLNRLFTRAYLPGADVNDDPLLSALDAGQRNTLLCAAEPGGYRFDIHLQGRHETVFLTYQDDSA</sequence>
<dbReference type="Pfam" id="PF00775">
    <property type="entry name" value="Dioxygenase_C"/>
    <property type="match status" value="1"/>
</dbReference>
<keyword evidence="3" id="KW-0560">Oxidoreductase</keyword>
<reference evidence="5 6" key="1">
    <citation type="submission" date="2018-05" db="EMBL/GenBank/DDBJ databases">
        <authorList>
            <consortium name="IHU Genomes"/>
        </authorList>
    </citation>
    <scope>NUCLEOTIDE SEQUENCE [LARGE SCALE GENOMIC DNA]</scope>
    <source>
        <strain evidence="5 6">P7336</strain>
    </source>
</reference>
<dbReference type="PANTHER" id="PTHR33711">
    <property type="entry name" value="DIOXYGENASE, PUTATIVE (AFU_ORTHOLOGUE AFUA_2G02910)-RELATED"/>
    <property type="match status" value="1"/>
</dbReference>
<evidence type="ECO:0000256" key="3">
    <source>
        <dbReference type="ARBA" id="ARBA00023002"/>
    </source>
</evidence>
<evidence type="ECO:0000259" key="4">
    <source>
        <dbReference type="Pfam" id="PF00775"/>
    </source>
</evidence>
<dbReference type="EMBL" id="UEGW01000001">
    <property type="protein sequence ID" value="SRX95672.1"/>
    <property type="molecule type" value="Genomic_DNA"/>
</dbReference>
<dbReference type="PANTHER" id="PTHR33711:SF9">
    <property type="entry name" value="PROTOCATECHUATE 3,4-DIOXYGENASE ALPHA CHAIN"/>
    <property type="match status" value="1"/>
</dbReference>
<dbReference type="Gene3D" id="2.60.130.10">
    <property type="entry name" value="Aromatic compound dioxygenase"/>
    <property type="match status" value="1"/>
</dbReference>
<dbReference type="SUPFAM" id="SSF49482">
    <property type="entry name" value="Aromatic compound dioxygenase"/>
    <property type="match status" value="1"/>
</dbReference>
<feature type="domain" description="Intradiol ring-cleavage dioxygenases" evidence="4">
    <location>
        <begin position="33"/>
        <end position="103"/>
    </location>
</feature>
<dbReference type="InterPro" id="IPR015889">
    <property type="entry name" value="Intradiol_dOase_core"/>
</dbReference>
<organism evidence="5 6">
    <name type="scientific">Mycobacterium shimoidei</name>
    <dbReference type="NCBI Taxonomy" id="29313"/>
    <lineage>
        <taxon>Bacteria</taxon>
        <taxon>Bacillati</taxon>
        <taxon>Actinomycetota</taxon>
        <taxon>Actinomycetes</taxon>
        <taxon>Mycobacteriales</taxon>
        <taxon>Mycobacteriaceae</taxon>
        <taxon>Mycobacterium</taxon>
    </lineage>
</organism>
<accession>A0A1E3TEF4</accession>
<evidence type="ECO:0000256" key="2">
    <source>
        <dbReference type="ARBA" id="ARBA00022964"/>
    </source>
</evidence>
<dbReference type="InterPro" id="IPR050770">
    <property type="entry name" value="Intradiol_RC_Dioxygenase"/>
</dbReference>
<name>A0A1E3TEF4_MYCSH</name>
<keyword evidence="2 5" id="KW-0223">Dioxygenase</keyword>
<dbReference type="NCBIfam" id="TIGR02423">
    <property type="entry name" value="protocat_alph"/>
    <property type="match status" value="1"/>
</dbReference>
<dbReference type="InterPro" id="IPR012786">
    <property type="entry name" value="Protocat_dOase_a"/>
</dbReference>
<evidence type="ECO:0000256" key="1">
    <source>
        <dbReference type="ARBA" id="ARBA00007825"/>
    </source>
</evidence>
<dbReference type="AlphaFoldDB" id="A0A1E3TEF4"/>
<dbReference type="GO" id="GO:0018578">
    <property type="term" value="F:protocatechuate 3,4-dioxygenase activity"/>
    <property type="evidence" value="ECO:0007669"/>
    <property type="project" value="InterPro"/>
</dbReference>
<evidence type="ECO:0000313" key="5">
    <source>
        <dbReference type="EMBL" id="SRX95672.1"/>
    </source>
</evidence>
<evidence type="ECO:0000313" key="6">
    <source>
        <dbReference type="Proteomes" id="UP000252015"/>
    </source>
</evidence>
<proteinExistence type="inferred from homology"/>
<protein>
    <submittedName>
        <fullName evidence="5">Protocatechuate 3,4-dioxygenase subunit alpha [Arthrobacter chlorophenolicus A6]</fullName>
    </submittedName>
</protein>
<dbReference type="RefSeq" id="WP_069396656.1">
    <property type="nucleotide sequence ID" value="NZ_JACKUN010000016.1"/>
</dbReference>
<comment type="similarity">
    <text evidence="1">Belongs to the intradiol ring-cleavage dioxygenase family.</text>
</comment>
<keyword evidence="6" id="KW-1185">Reference proteome</keyword>
<dbReference type="OrthoDB" id="4417174at2"/>
<dbReference type="Proteomes" id="UP000252015">
    <property type="component" value="Unassembled WGS sequence"/>
</dbReference>